<dbReference type="Pfam" id="PF01156">
    <property type="entry name" value="IU_nuc_hydro"/>
    <property type="match status" value="1"/>
</dbReference>
<keyword evidence="1 5" id="KW-0378">Hydrolase</keyword>
<dbReference type="GO" id="GO:0016787">
    <property type="term" value="F:hydrolase activity"/>
    <property type="evidence" value="ECO:0007669"/>
    <property type="project" value="UniProtKB-KW"/>
</dbReference>
<dbReference type="InterPro" id="IPR023186">
    <property type="entry name" value="IUNH"/>
</dbReference>
<feature type="chain" id="PRO_5047183324" evidence="3">
    <location>
        <begin position="27"/>
        <end position="337"/>
    </location>
</feature>
<dbReference type="PANTHER" id="PTHR12304:SF4">
    <property type="entry name" value="URIDINE NUCLEOSIDASE"/>
    <property type="match status" value="1"/>
</dbReference>
<organism evidence="5 6">
    <name type="scientific">Microtetraspora glauca</name>
    <dbReference type="NCBI Taxonomy" id="1996"/>
    <lineage>
        <taxon>Bacteria</taxon>
        <taxon>Bacillati</taxon>
        <taxon>Actinomycetota</taxon>
        <taxon>Actinomycetes</taxon>
        <taxon>Streptosporangiales</taxon>
        <taxon>Streptosporangiaceae</taxon>
        <taxon>Microtetraspora</taxon>
    </lineage>
</organism>
<evidence type="ECO:0000259" key="4">
    <source>
        <dbReference type="Pfam" id="PF01156"/>
    </source>
</evidence>
<comment type="caution">
    <text evidence="5">The sequence shown here is derived from an EMBL/GenBank/DDBJ whole genome shotgun (WGS) entry which is preliminary data.</text>
</comment>
<feature type="signal peptide" evidence="3">
    <location>
        <begin position="1"/>
        <end position="26"/>
    </location>
</feature>
<evidence type="ECO:0000313" key="6">
    <source>
        <dbReference type="Proteomes" id="UP001551675"/>
    </source>
</evidence>
<protein>
    <submittedName>
        <fullName evidence="5">Nucleoside hydrolase</fullName>
    </submittedName>
</protein>
<evidence type="ECO:0000256" key="1">
    <source>
        <dbReference type="ARBA" id="ARBA00022801"/>
    </source>
</evidence>
<reference evidence="5 6" key="1">
    <citation type="submission" date="2024-06" db="EMBL/GenBank/DDBJ databases">
        <title>The Natural Products Discovery Center: Release of the First 8490 Sequenced Strains for Exploring Actinobacteria Biosynthetic Diversity.</title>
        <authorList>
            <person name="Kalkreuter E."/>
            <person name="Kautsar S.A."/>
            <person name="Yang D."/>
            <person name="Bader C.D."/>
            <person name="Teijaro C.N."/>
            <person name="Fluegel L."/>
            <person name="Davis C.M."/>
            <person name="Simpson J.R."/>
            <person name="Lauterbach L."/>
            <person name="Steele A.D."/>
            <person name="Gui C."/>
            <person name="Meng S."/>
            <person name="Li G."/>
            <person name="Viehrig K."/>
            <person name="Ye F."/>
            <person name="Su P."/>
            <person name="Kiefer A.F."/>
            <person name="Nichols A."/>
            <person name="Cepeda A.J."/>
            <person name="Yan W."/>
            <person name="Fan B."/>
            <person name="Jiang Y."/>
            <person name="Adhikari A."/>
            <person name="Zheng C.-J."/>
            <person name="Schuster L."/>
            <person name="Cowan T.M."/>
            <person name="Smanski M.J."/>
            <person name="Chevrette M.G."/>
            <person name="De Carvalho L.P.S."/>
            <person name="Shen B."/>
        </authorList>
    </citation>
    <scope>NUCLEOTIDE SEQUENCE [LARGE SCALE GENOMIC DNA]</scope>
    <source>
        <strain evidence="5 6">NPDC050100</strain>
    </source>
</reference>
<dbReference type="RefSeq" id="WP_358141564.1">
    <property type="nucleotide sequence ID" value="NZ_JBFALK010000033.1"/>
</dbReference>
<keyword evidence="3" id="KW-0732">Signal</keyword>
<evidence type="ECO:0000256" key="3">
    <source>
        <dbReference type="SAM" id="SignalP"/>
    </source>
</evidence>
<dbReference type="InterPro" id="IPR001910">
    <property type="entry name" value="Inosine/uridine_hydrolase_dom"/>
</dbReference>
<dbReference type="SUPFAM" id="SSF53590">
    <property type="entry name" value="Nucleoside hydrolase"/>
    <property type="match status" value="1"/>
</dbReference>
<dbReference type="Proteomes" id="UP001551675">
    <property type="component" value="Unassembled WGS sequence"/>
</dbReference>
<dbReference type="PROSITE" id="PS51257">
    <property type="entry name" value="PROKAR_LIPOPROTEIN"/>
    <property type="match status" value="1"/>
</dbReference>
<evidence type="ECO:0000313" key="5">
    <source>
        <dbReference type="EMBL" id="MEV0974666.1"/>
    </source>
</evidence>
<name>A0ABV3GSQ7_MICGL</name>
<dbReference type="EMBL" id="JBFALK010000033">
    <property type="protein sequence ID" value="MEV0974666.1"/>
    <property type="molecule type" value="Genomic_DNA"/>
</dbReference>
<gene>
    <name evidence="5" type="ORF">AB0I59_39260</name>
</gene>
<sequence>MMRRSLIPLIVLSALSVMCAVTSCSAGTPLDAPPGTGKIIIDADMGELNDDAQALFLLAATPDVEVLGVTTVGGNTWPEEGTAYALRQLELIGRADVPVVTGESGTPAPREGYRGALDRARPRSHRALAAPPYGGYAKAEPAGGSAADFIADQVRRHPGEVTVFALGPATNLARAVREHPDMVPLVRQIVVLGDDAESEEFNRWFDPAASRVVFDAPFRRRLVVPLEVAERITMDRDTYDRVVAAGDSPIARLFAAVEGPRFAADPGHRTFVWDAVAAAVFLRPEIVPDAETDAGGSTVLDIDEDRFWDLYTTRITGITGIARNGGEPDRSPGPAAP</sequence>
<dbReference type="Gene3D" id="3.90.245.10">
    <property type="entry name" value="Ribonucleoside hydrolase-like"/>
    <property type="match status" value="1"/>
</dbReference>
<proteinExistence type="predicted"/>
<evidence type="ECO:0000256" key="2">
    <source>
        <dbReference type="ARBA" id="ARBA00023295"/>
    </source>
</evidence>
<keyword evidence="2" id="KW-0326">Glycosidase</keyword>
<accession>A0ABV3GSQ7</accession>
<dbReference type="InterPro" id="IPR036452">
    <property type="entry name" value="Ribo_hydro-like"/>
</dbReference>
<feature type="domain" description="Inosine/uridine-preferring nucleoside hydrolase" evidence="4">
    <location>
        <begin position="39"/>
        <end position="301"/>
    </location>
</feature>
<keyword evidence="6" id="KW-1185">Reference proteome</keyword>
<dbReference type="PANTHER" id="PTHR12304">
    <property type="entry name" value="INOSINE-URIDINE PREFERRING NUCLEOSIDE HYDROLASE"/>
    <property type="match status" value="1"/>
</dbReference>